<gene>
    <name evidence="2" type="ORF">MUN79_01785</name>
</gene>
<organism evidence="2 3">
    <name type="scientific">Hymenobacter cellulosilyticus</name>
    <dbReference type="NCBI Taxonomy" id="2932248"/>
    <lineage>
        <taxon>Bacteria</taxon>
        <taxon>Pseudomonadati</taxon>
        <taxon>Bacteroidota</taxon>
        <taxon>Cytophagia</taxon>
        <taxon>Cytophagales</taxon>
        <taxon>Hymenobacteraceae</taxon>
        <taxon>Hymenobacter</taxon>
    </lineage>
</organism>
<evidence type="ECO:0000256" key="1">
    <source>
        <dbReference type="SAM" id="SignalP"/>
    </source>
</evidence>
<evidence type="ECO:0000313" key="3">
    <source>
        <dbReference type="Proteomes" id="UP000831796"/>
    </source>
</evidence>
<dbReference type="RefSeq" id="WP_244676107.1">
    <property type="nucleotide sequence ID" value="NZ_CP095046.1"/>
</dbReference>
<feature type="chain" id="PRO_5035820392" description="TolC family protein" evidence="1">
    <location>
        <begin position="23"/>
        <end position="164"/>
    </location>
</feature>
<protein>
    <recommendedName>
        <fullName evidence="4">TolC family protein</fullName>
    </recommendedName>
</protein>
<dbReference type="InterPro" id="IPR024079">
    <property type="entry name" value="MetalloPept_cat_dom_sf"/>
</dbReference>
<name>A0A8T9QB47_9BACT</name>
<evidence type="ECO:0008006" key="4">
    <source>
        <dbReference type="Google" id="ProtNLM"/>
    </source>
</evidence>
<accession>A0A8T9QB47</accession>
<dbReference type="Proteomes" id="UP000831796">
    <property type="component" value="Chromosome"/>
</dbReference>
<dbReference type="AlphaFoldDB" id="A0A8T9QB47"/>
<dbReference type="GO" id="GO:0008237">
    <property type="term" value="F:metallopeptidase activity"/>
    <property type="evidence" value="ECO:0007669"/>
    <property type="project" value="InterPro"/>
</dbReference>
<proteinExistence type="predicted"/>
<dbReference type="KEGG" id="hcu:MUN79_01785"/>
<evidence type="ECO:0000313" key="2">
    <source>
        <dbReference type="EMBL" id="UOQ72749.1"/>
    </source>
</evidence>
<dbReference type="EMBL" id="CP095046">
    <property type="protein sequence ID" value="UOQ72749.1"/>
    <property type="molecule type" value="Genomic_DNA"/>
</dbReference>
<keyword evidence="3" id="KW-1185">Reference proteome</keyword>
<feature type="signal peptide" evidence="1">
    <location>
        <begin position="1"/>
        <end position="22"/>
    </location>
</feature>
<sequence length="164" mass="17440">MKKNVYAIALAFLGLGSFSAQAQDQRLIKADKDLAPAGRSCATMEVLEAQMAADPSLAQRMANVERQTAEVLANPIANRATAGVVTIPVVVHVLYNTSAQNVSDAMITAQLDVLNKDFSKTNADASLTRLCLPAWPPIPTCNLCWPSGLPPVLLPPALCASKRK</sequence>
<keyword evidence="1" id="KW-0732">Signal</keyword>
<reference evidence="2" key="1">
    <citation type="submission" date="2022-04" db="EMBL/GenBank/DDBJ databases">
        <title>Hymenobacter sp. isolated from the air.</title>
        <authorList>
            <person name="Won M."/>
            <person name="Lee C.-M."/>
            <person name="Woen H.-Y."/>
            <person name="Kwon S.-W."/>
        </authorList>
    </citation>
    <scope>NUCLEOTIDE SEQUENCE</scope>
    <source>
        <strain evidence="2">5116S-3</strain>
    </source>
</reference>
<dbReference type="Gene3D" id="3.40.390.10">
    <property type="entry name" value="Collagenase (Catalytic Domain)"/>
    <property type="match status" value="1"/>
</dbReference>